<dbReference type="InterPro" id="IPR050999">
    <property type="entry name" value="ADP-ribosyltransferase_ARG"/>
</dbReference>
<comment type="catalytic activity">
    <reaction evidence="9 10">
        <text>L-arginyl-[protein] + NAD(+) = N(omega)-(ADP-D-ribosyl)-L-arginyl-[protein] + nicotinamide + H(+)</text>
        <dbReference type="Rhea" id="RHEA:19149"/>
        <dbReference type="Rhea" id="RHEA-COMP:10532"/>
        <dbReference type="Rhea" id="RHEA-COMP:15087"/>
        <dbReference type="ChEBI" id="CHEBI:15378"/>
        <dbReference type="ChEBI" id="CHEBI:17154"/>
        <dbReference type="ChEBI" id="CHEBI:29965"/>
        <dbReference type="ChEBI" id="CHEBI:57540"/>
        <dbReference type="ChEBI" id="CHEBI:142554"/>
        <dbReference type="EC" id="2.4.2.31"/>
    </reaction>
</comment>
<proteinExistence type="inferred from homology"/>
<evidence type="ECO:0000256" key="2">
    <source>
        <dbReference type="ARBA" id="ARBA00009558"/>
    </source>
</evidence>
<dbReference type="OrthoDB" id="9983608at2759"/>
<dbReference type="InterPro" id="IPR000768">
    <property type="entry name" value="ART"/>
</dbReference>
<dbReference type="PANTHER" id="PTHR10339">
    <property type="entry name" value="ADP-RIBOSYLTRANSFERASE"/>
    <property type="match status" value="1"/>
</dbReference>
<evidence type="ECO:0000256" key="3">
    <source>
        <dbReference type="ARBA" id="ARBA00022525"/>
    </source>
</evidence>
<organism evidence="12 14">
    <name type="scientific">Didymodactylos carnosus</name>
    <dbReference type="NCBI Taxonomy" id="1234261"/>
    <lineage>
        <taxon>Eukaryota</taxon>
        <taxon>Metazoa</taxon>
        <taxon>Spiralia</taxon>
        <taxon>Gnathifera</taxon>
        <taxon>Rotifera</taxon>
        <taxon>Eurotatoria</taxon>
        <taxon>Bdelloidea</taxon>
        <taxon>Philodinida</taxon>
        <taxon>Philodinidae</taxon>
        <taxon>Didymodactylos</taxon>
    </lineage>
</organism>
<dbReference type="GO" id="GO:0005576">
    <property type="term" value="C:extracellular region"/>
    <property type="evidence" value="ECO:0007669"/>
    <property type="project" value="UniProtKB-SubCell"/>
</dbReference>
<evidence type="ECO:0000256" key="8">
    <source>
        <dbReference type="ARBA" id="ARBA00023026"/>
    </source>
</evidence>
<dbReference type="PANTHER" id="PTHR10339:SF25">
    <property type="entry name" value="SECRETED EXOENZYME S"/>
    <property type="match status" value="1"/>
</dbReference>
<feature type="compositionally biased region" description="Polar residues" evidence="11">
    <location>
        <begin position="239"/>
        <end position="255"/>
    </location>
</feature>
<feature type="region of interest" description="Disordered" evidence="11">
    <location>
        <begin position="232"/>
        <end position="255"/>
    </location>
</feature>
<keyword evidence="7" id="KW-0548">Nucleotidyltransferase</keyword>
<dbReference type="GO" id="GO:0003950">
    <property type="term" value="F:NAD+ poly-ADP-ribosyltransferase activity"/>
    <property type="evidence" value="ECO:0007669"/>
    <property type="project" value="TreeGrafter"/>
</dbReference>
<evidence type="ECO:0000313" key="14">
    <source>
        <dbReference type="Proteomes" id="UP000663829"/>
    </source>
</evidence>
<keyword evidence="5 10" id="KW-0328">Glycosyltransferase</keyword>
<dbReference type="EMBL" id="CAJNOQ010030013">
    <property type="protein sequence ID" value="CAF1572182.1"/>
    <property type="molecule type" value="Genomic_DNA"/>
</dbReference>
<dbReference type="GO" id="GO:0090729">
    <property type="term" value="F:toxin activity"/>
    <property type="evidence" value="ECO:0007669"/>
    <property type="project" value="UniProtKB-KW"/>
</dbReference>
<protein>
    <recommendedName>
        <fullName evidence="10">NAD(P)(+)--arginine ADP-ribosyltransferase</fullName>
        <ecNumber evidence="10">2.4.2.31</ecNumber>
    </recommendedName>
    <alternativeName>
        <fullName evidence="10">Mono(ADP-ribosyl)transferase</fullName>
    </alternativeName>
</protein>
<keyword evidence="3" id="KW-0964">Secreted</keyword>
<keyword evidence="10" id="KW-0520">NAD</keyword>
<dbReference type="GO" id="GO:0106274">
    <property type="term" value="F:NAD+-protein-arginine ADP-ribosyltransferase activity"/>
    <property type="evidence" value="ECO:0007669"/>
    <property type="project" value="UniProtKB-EC"/>
</dbReference>
<accession>A0A815YIJ0</accession>
<comment type="caution">
    <text evidence="12">The sequence shown here is derived from an EMBL/GenBank/DDBJ whole genome shotgun (WGS) entry which is preliminary data.</text>
</comment>
<gene>
    <name evidence="12" type="ORF">GPM918_LOCUS40475</name>
    <name evidence="13" type="ORF">SRO942_LOCUS41422</name>
</gene>
<keyword evidence="6 10" id="KW-0808">Transferase</keyword>
<comment type="similarity">
    <text evidence="2 10">Belongs to the Arg-specific ADP-ribosyltransferase family.</text>
</comment>
<evidence type="ECO:0000256" key="11">
    <source>
        <dbReference type="SAM" id="MobiDB-lite"/>
    </source>
</evidence>
<reference evidence="12" key="1">
    <citation type="submission" date="2021-02" db="EMBL/GenBank/DDBJ databases">
        <authorList>
            <person name="Nowell W R."/>
        </authorList>
    </citation>
    <scope>NUCLEOTIDE SEQUENCE</scope>
</reference>
<evidence type="ECO:0000313" key="12">
    <source>
        <dbReference type="EMBL" id="CAF1572182.1"/>
    </source>
</evidence>
<name>A0A815YIJ0_9BILA</name>
<evidence type="ECO:0000256" key="10">
    <source>
        <dbReference type="RuleBase" id="RU361228"/>
    </source>
</evidence>
<keyword evidence="4" id="KW-0800">Toxin</keyword>
<evidence type="ECO:0000313" key="13">
    <source>
        <dbReference type="EMBL" id="CAF4435832.1"/>
    </source>
</evidence>
<dbReference type="EMBL" id="CAJOBC010095855">
    <property type="protein sequence ID" value="CAF4435832.1"/>
    <property type="molecule type" value="Genomic_DNA"/>
</dbReference>
<dbReference type="PROSITE" id="PS51996">
    <property type="entry name" value="TR_MART"/>
    <property type="match status" value="1"/>
</dbReference>
<comment type="subcellular location">
    <subcellularLocation>
        <location evidence="1">Secreted</location>
    </subcellularLocation>
</comment>
<dbReference type="EC" id="2.4.2.31" evidence="10"/>
<dbReference type="SUPFAM" id="SSF56399">
    <property type="entry name" value="ADP-ribosylation"/>
    <property type="match status" value="1"/>
</dbReference>
<evidence type="ECO:0000256" key="7">
    <source>
        <dbReference type="ARBA" id="ARBA00022695"/>
    </source>
</evidence>
<evidence type="ECO:0000256" key="5">
    <source>
        <dbReference type="ARBA" id="ARBA00022676"/>
    </source>
</evidence>
<evidence type="ECO:0000256" key="9">
    <source>
        <dbReference type="ARBA" id="ARBA00047597"/>
    </source>
</evidence>
<keyword evidence="14" id="KW-1185">Reference proteome</keyword>
<evidence type="ECO:0000256" key="1">
    <source>
        <dbReference type="ARBA" id="ARBA00004613"/>
    </source>
</evidence>
<dbReference type="Proteomes" id="UP000663829">
    <property type="component" value="Unassembled WGS sequence"/>
</dbReference>
<dbReference type="AlphaFoldDB" id="A0A815YIJ0"/>
<keyword evidence="8" id="KW-0843">Virulence</keyword>
<dbReference type="Pfam" id="PF01129">
    <property type="entry name" value="ART"/>
    <property type="match status" value="1"/>
</dbReference>
<evidence type="ECO:0000256" key="4">
    <source>
        <dbReference type="ARBA" id="ARBA00022656"/>
    </source>
</evidence>
<dbReference type="Proteomes" id="UP000681722">
    <property type="component" value="Unassembled WGS sequence"/>
</dbReference>
<evidence type="ECO:0000256" key="6">
    <source>
        <dbReference type="ARBA" id="ARBA00022679"/>
    </source>
</evidence>
<sequence>MTSRFLDVINEDGKILLPIEGYQNVDLLPLEQALLPVGHLFHPDSLRSNIWVAKQRSESPPNGLTTDESASIMLYTIDWTPNNHSLYHILNQTLRLEDRKKLKPWFAYLKLILTALSKLPSVTKTVYRGVRVDLRLQYPCGKKIFWWGFSSCTDTMSVVQSEQFCGKNGPRTLFSIECLNGKSITQHSYYKTENEILLLPAIYFEVHSQYDAGNGLHMIQLREITPPGIFLPPAGKIPPSQSDNQSTTLKQSSDNSKFIHNYL</sequence>
<dbReference type="Gene3D" id="3.90.176.10">
    <property type="entry name" value="Toxin ADP-ribosyltransferase, Chain A, domain 1"/>
    <property type="match status" value="1"/>
</dbReference>
<dbReference type="GO" id="GO:0016779">
    <property type="term" value="F:nucleotidyltransferase activity"/>
    <property type="evidence" value="ECO:0007669"/>
    <property type="project" value="UniProtKB-KW"/>
</dbReference>
<keyword evidence="10" id="KW-0521">NADP</keyword>